<feature type="DNA-binding region" description="H-T-H motif" evidence="4">
    <location>
        <begin position="41"/>
        <end position="60"/>
    </location>
</feature>
<protein>
    <submittedName>
        <fullName evidence="6">TetR/AcrR family transcriptional regulator</fullName>
    </submittedName>
</protein>
<evidence type="ECO:0000256" key="4">
    <source>
        <dbReference type="PROSITE-ProRule" id="PRU00335"/>
    </source>
</evidence>
<feature type="domain" description="HTH tetR-type" evidence="5">
    <location>
        <begin position="18"/>
        <end position="78"/>
    </location>
</feature>
<dbReference type="EMBL" id="DSTK01000021">
    <property type="protein sequence ID" value="HFK97041.1"/>
    <property type="molecule type" value="Genomic_DNA"/>
</dbReference>
<dbReference type="GO" id="GO:0000976">
    <property type="term" value="F:transcription cis-regulatory region binding"/>
    <property type="evidence" value="ECO:0007669"/>
    <property type="project" value="TreeGrafter"/>
</dbReference>
<dbReference type="PRINTS" id="PR00455">
    <property type="entry name" value="HTHTETR"/>
</dbReference>
<evidence type="ECO:0000313" key="6">
    <source>
        <dbReference type="EMBL" id="HFK97041.1"/>
    </source>
</evidence>
<dbReference type="PANTHER" id="PTHR30055">
    <property type="entry name" value="HTH-TYPE TRANSCRIPTIONAL REGULATOR RUTR"/>
    <property type="match status" value="1"/>
</dbReference>
<dbReference type="Pfam" id="PF00440">
    <property type="entry name" value="TetR_N"/>
    <property type="match status" value="1"/>
</dbReference>
<evidence type="ECO:0000259" key="5">
    <source>
        <dbReference type="PROSITE" id="PS50977"/>
    </source>
</evidence>
<dbReference type="AlphaFoldDB" id="A0A832ED97"/>
<dbReference type="InterPro" id="IPR009057">
    <property type="entry name" value="Homeodomain-like_sf"/>
</dbReference>
<proteinExistence type="predicted"/>
<dbReference type="InterPro" id="IPR036271">
    <property type="entry name" value="Tet_transcr_reg_TetR-rel_C_sf"/>
</dbReference>
<keyword evidence="1" id="KW-0805">Transcription regulation</keyword>
<gene>
    <name evidence="6" type="ORF">ENS06_06910</name>
</gene>
<dbReference type="Gene3D" id="1.10.10.60">
    <property type="entry name" value="Homeodomain-like"/>
    <property type="match status" value="1"/>
</dbReference>
<dbReference type="Gene3D" id="1.10.357.10">
    <property type="entry name" value="Tetracycline Repressor, domain 2"/>
    <property type="match status" value="1"/>
</dbReference>
<dbReference type="SUPFAM" id="SSF48498">
    <property type="entry name" value="Tetracyclin repressor-like, C-terminal domain"/>
    <property type="match status" value="1"/>
</dbReference>
<sequence length="212" mass="23472">MKRNSRKKTLSTSLGTSGSRKAEIAETALRLVNQEGLKRLSVARLAEAVGVVPSALYRHYPHKDAILDAVVELVGERLAEHVEKVRREHFSALSRLDALLAQHVLLITSNQAIPRILFSEEVIGDADHRRARLGDIIHSHVMRIAAVIAEGQEEGEIRSDIAAEAAAVMFLGIVQPAAILWHVSGGRFDFSAHARTAWKLYRECLQPRKDVP</sequence>
<dbReference type="InterPro" id="IPR050109">
    <property type="entry name" value="HTH-type_TetR-like_transc_reg"/>
</dbReference>
<keyword evidence="3" id="KW-0804">Transcription</keyword>
<evidence type="ECO:0000256" key="3">
    <source>
        <dbReference type="ARBA" id="ARBA00023163"/>
    </source>
</evidence>
<dbReference type="PROSITE" id="PS50977">
    <property type="entry name" value="HTH_TETR_2"/>
    <property type="match status" value="1"/>
</dbReference>
<name>A0A832ED97_9BACT</name>
<organism evidence="6">
    <name type="scientific">Desulfacinum infernum</name>
    <dbReference type="NCBI Taxonomy" id="35837"/>
    <lineage>
        <taxon>Bacteria</taxon>
        <taxon>Pseudomonadati</taxon>
        <taxon>Thermodesulfobacteriota</taxon>
        <taxon>Syntrophobacteria</taxon>
        <taxon>Syntrophobacterales</taxon>
        <taxon>Syntrophobacteraceae</taxon>
        <taxon>Desulfacinum</taxon>
    </lineage>
</organism>
<dbReference type="Pfam" id="PF08359">
    <property type="entry name" value="TetR_C_4"/>
    <property type="match status" value="1"/>
</dbReference>
<dbReference type="SUPFAM" id="SSF46689">
    <property type="entry name" value="Homeodomain-like"/>
    <property type="match status" value="1"/>
</dbReference>
<keyword evidence="2 4" id="KW-0238">DNA-binding</keyword>
<dbReference type="PANTHER" id="PTHR30055:SF240">
    <property type="entry name" value="HTH-TYPE TRANSCRIPTIONAL REGULATOR ACRR"/>
    <property type="match status" value="1"/>
</dbReference>
<dbReference type="InterPro" id="IPR001647">
    <property type="entry name" value="HTH_TetR"/>
</dbReference>
<dbReference type="GO" id="GO:0003700">
    <property type="term" value="F:DNA-binding transcription factor activity"/>
    <property type="evidence" value="ECO:0007669"/>
    <property type="project" value="TreeGrafter"/>
</dbReference>
<dbReference type="InterPro" id="IPR013570">
    <property type="entry name" value="Tscrpt_reg_YsiA_C"/>
</dbReference>
<evidence type="ECO:0000256" key="2">
    <source>
        <dbReference type="ARBA" id="ARBA00023125"/>
    </source>
</evidence>
<accession>A0A832ED97</accession>
<evidence type="ECO:0000256" key="1">
    <source>
        <dbReference type="ARBA" id="ARBA00023015"/>
    </source>
</evidence>
<comment type="caution">
    <text evidence="6">The sequence shown here is derived from an EMBL/GenBank/DDBJ whole genome shotgun (WGS) entry which is preliminary data.</text>
</comment>
<reference evidence="6" key="1">
    <citation type="journal article" date="2020" name="mSystems">
        <title>Genome- and Community-Level Interaction Insights into Carbon Utilization and Element Cycling Functions of Hydrothermarchaeota in Hydrothermal Sediment.</title>
        <authorList>
            <person name="Zhou Z."/>
            <person name="Liu Y."/>
            <person name="Xu W."/>
            <person name="Pan J."/>
            <person name="Luo Z.H."/>
            <person name="Li M."/>
        </authorList>
    </citation>
    <scope>NUCLEOTIDE SEQUENCE [LARGE SCALE GENOMIC DNA]</scope>
    <source>
        <strain evidence="6">SpSt-456</strain>
    </source>
</reference>